<evidence type="ECO:0000256" key="5">
    <source>
        <dbReference type="ARBA" id="ARBA00023242"/>
    </source>
</evidence>
<evidence type="ECO:0000313" key="9">
    <source>
        <dbReference type="EMBL" id="KAK8778589.1"/>
    </source>
</evidence>
<sequence length="242" mass="25918">MTAVRPRARTAACPGQRRTRSLSRSARPRLPQWRRGARNAGRRDGAAPPVGWLAGRRRRRGPLTPGAAAAPRAVSPPPLLLLRPDIPLGWAASVSLRAAALPPSRRATPVPCTARPKDTCCPDAAARALSQDAGSSSEPEALVVRDDGEEEGCCRGEEDWCGGAGGSGVRRPMNAFFLFCKRHRSVVRERYPHLENRAITKILGEWWASLEAPAKHTYTELAKQVGGEAGAFISVGGKGVVP</sequence>
<dbReference type="PANTHER" id="PTHR13059">
    <property type="entry name" value="HMG-BOX TRANSCRIPTION FACTOR BBX"/>
    <property type="match status" value="1"/>
</dbReference>
<dbReference type="PROSITE" id="PS50118">
    <property type="entry name" value="HMG_BOX_2"/>
    <property type="match status" value="1"/>
</dbReference>
<dbReference type="AlphaFoldDB" id="A0AAQ4EUX8"/>
<keyword evidence="3 6" id="KW-0238">DNA-binding</keyword>
<evidence type="ECO:0000256" key="4">
    <source>
        <dbReference type="ARBA" id="ARBA00023163"/>
    </source>
</evidence>
<dbReference type="SMART" id="SM00398">
    <property type="entry name" value="HMG"/>
    <property type="match status" value="1"/>
</dbReference>
<name>A0AAQ4EUX8_AMBAM</name>
<keyword evidence="2" id="KW-0805">Transcription regulation</keyword>
<reference evidence="9 10" key="1">
    <citation type="journal article" date="2023" name="Arcadia Sci">
        <title>De novo assembly of a long-read Amblyomma americanum tick genome.</title>
        <authorList>
            <person name="Chou S."/>
            <person name="Poskanzer K.E."/>
            <person name="Rollins M."/>
            <person name="Thuy-Boun P.S."/>
        </authorList>
    </citation>
    <scope>NUCLEOTIDE SEQUENCE [LARGE SCALE GENOMIC DNA]</scope>
    <source>
        <strain evidence="9">F_SG_1</strain>
        <tissue evidence="9">Salivary glands</tissue>
    </source>
</reference>
<evidence type="ECO:0000313" key="10">
    <source>
        <dbReference type="Proteomes" id="UP001321473"/>
    </source>
</evidence>
<proteinExistence type="predicted"/>
<gene>
    <name evidence="9" type="ORF">V5799_020070</name>
</gene>
<dbReference type="Gene3D" id="1.10.30.10">
    <property type="entry name" value="High mobility group box domain"/>
    <property type="match status" value="1"/>
</dbReference>
<organism evidence="9 10">
    <name type="scientific">Amblyomma americanum</name>
    <name type="common">Lone star tick</name>
    <dbReference type="NCBI Taxonomy" id="6943"/>
    <lineage>
        <taxon>Eukaryota</taxon>
        <taxon>Metazoa</taxon>
        <taxon>Ecdysozoa</taxon>
        <taxon>Arthropoda</taxon>
        <taxon>Chelicerata</taxon>
        <taxon>Arachnida</taxon>
        <taxon>Acari</taxon>
        <taxon>Parasitiformes</taxon>
        <taxon>Ixodida</taxon>
        <taxon>Ixodoidea</taxon>
        <taxon>Ixodidae</taxon>
        <taxon>Amblyomminae</taxon>
        <taxon>Amblyomma</taxon>
    </lineage>
</organism>
<dbReference type="SUPFAM" id="SSF47095">
    <property type="entry name" value="HMG-box"/>
    <property type="match status" value="1"/>
</dbReference>
<dbReference type="InterPro" id="IPR052412">
    <property type="entry name" value="CC-Dev_Transcription_Reg"/>
</dbReference>
<dbReference type="Pfam" id="PF00505">
    <property type="entry name" value="HMG_box"/>
    <property type="match status" value="1"/>
</dbReference>
<evidence type="ECO:0000256" key="1">
    <source>
        <dbReference type="ARBA" id="ARBA00022553"/>
    </source>
</evidence>
<feature type="compositionally biased region" description="Low complexity" evidence="7">
    <location>
        <begin position="62"/>
        <end position="73"/>
    </location>
</feature>
<dbReference type="GO" id="GO:0000977">
    <property type="term" value="F:RNA polymerase II transcription regulatory region sequence-specific DNA binding"/>
    <property type="evidence" value="ECO:0007669"/>
    <property type="project" value="TreeGrafter"/>
</dbReference>
<protein>
    <recommendedName>
        <fullName evidence="8">HMG box domain-containing protein</fullName>
    </recommendedName>
</protein>
<feature type="domain" description="HMG box" evidence="8">
    <location>
        <begin position="169"/>
        <end position="224"/>
    </location>
</feature>
<dbReference type="InterPro" id="IPR009071">
    <property type="entry name" value="HMG_box_dom"/>
</dbReference>
<dbReference type="GO" id="GO:0000981">
    <property type="term" value="F:DNA-binding transcription factor activity, RNA polymerase II-specific"/>
    <property type="evidence" value="ECO:0007669"/>
    <property type="project" value="TreeGrafter"/>
</dbReference>
<dbReference type="GO" id="GO:0005634">
    <property type="term" value="C:nucleus"/>
    <property type="evidence" value="ECO:0007669"/>
    <property type="project" value="UniProtKB-UniRule"/>
</dbReference>
<evidence type="ECO:0000256" key="6">
    <source>
        <dbReference type="PROSITE-ProRule" id="PRU00267"/>
    </source>
</evidence>
<keyword evidence="4" id="KW-0804">Transcription</keyword>
<dbReference type="InterPro" id="IPR036910">
    <property type="entry name" value="HMG_box_dom_sf"/>
</dbReference>
<dbReference type="EMBL" id="JARKHS020010594">
    <property type="protein sequence ID" value="KAK8778589.1"/>
    <property type="molecule type" value="Genomic_DNA"/>
</dbReference>
<keyword evidence="10" id="KW-1185">Reference proteome</keyword>
<comment type="caution">
    <text evidence="9">The sequence shown here is derived from an EMBL/GenBank/DDBJ whole genome shotgun (WGS) entry which is preliminary data.</text>
</comment>
<evidence type="ECO:0000256" key="7">
    <source>
        <dbReference type="SAM" id="MobiDB-lite"/>
    </source>
</evidence>
<feature type="compositionally biased region" description="Low complexity" evidence="7">
    <location>
        <begin position="22"/>
        <end position="31"/>
    </location>
</feature>
<evidence type="ECO:0000256" key="2">
    <source>
        <dbReference type="ARBA" id="ARBA00023015"/>
    </source>
</evidence>
<dbReference type="PANTHER" id="PTHR13059:SF10">
    <property type="entry name" value="HMG BOX TRANSCRIPTION FACTOR BBX"/>
    <property type="match status" value="1"/>
</dbReference>
<keyword evidence="1" id="KW-0597">Phosphoprotein</keyword>
<keyword evidence="5 6" id="KW-0539">Nucleus</keyword>
<evidence type="ECO:0000259" key="8">
    <source>
        <dbReference type="PROSITE" id="PS50118"/>
    </source>
</evidence>
<dbReference type="Proteomes" id="UP001321473">
    <property type="component" value="Unassembled WGS sequence"/>
</dbReference>
<feature type="region of interest" description="Disordered" evidence="7">
    <location>
        <begin position="1"/>
        <end position="74"/>
    </location>
</feature>
<evidence type="ECO:0000256" key="3">
    <source>
        <dbReference type="ARBA" id="ARBA00023125"/>
    </source>
</evidence>
<accession>A0AAQ4EUX8</accession>
<feature type="DNA-binding region" description="HMG box" evidence="6">
    <location>
        <begin position="169"/>
        <end position="224"/>
    </location>
</feature>